<dbReference type="AlphaFoldDB" id="H8FN38"/>
<accession>H8FN38</accession>
<dbReference type="EMBL" id="CAHP01000001">
    <property type="protein sequence ID" value="CCG39776.1"/>
    <property type="molecule type" value="Genomic_DNA"/>
</dbReference>
<keyword evidence="1" id="KW-0472">Membrane</keyword>
<evidence type="ECO:0000313" key="4">
    <source>
        <dbReference type="Proteomes" id="UP000004169"/>
    </source>
</evidence>
<dbReference type="CDD" id="cd06259">
    <property type="entry name" value="YdcF-like"/>
    <property type="match status" value="1"/>
</dbReference>
<sequence length="210" mass="22404">MTAGRIILRVIGGSVALAVAAVAAWLGGLLWFATALPDSVEDPNTVTDAIVVLTGGAERVSGGLALLEAGKARMLFVSGVHRGVDLADLLRLSHPLAPPPSCGGRCIALGHAADDTVGNAVETAAWMKAGGFSSLRLVTAAYHMPRSLLEFHRAMPGLSIVPHPVFPEAFKQDQWWRWPGTIHLLTIEYSKYLVAMVRPLFPSLIPEKKL</sequence>
<dbReference type="STRING" id="1150626.PHAMO_10201"/>
<dbReference type="InterPro" id="IPR003848">
    <property type="entry name" value="DUF218"/>
</dbReference>
<organism evidence="3 4">
    <name type="scientific">Magnetospirillum molischianum DSM 120</name>
    <dbReference type="NCBI Taxonomy" id="1150626"/>
    <lineage>
        <taxon>Bacteria</taxon>
        <taxon>Pseudomonadati</taxon>
        <taxon>Pseudomonadota</taxon>
        <taxon>Alphaproteobacteria</taxon>
        <taxon>Rhodospirillales</taxon>
        <taxon>Rhodospirillaceae</taxon>
        <taxon>Magnetospirillum</taxon>
    </lineage>
</organism>
<dbReference type="InterPro" id="IPR051599">
    <property type="entry name" value="Cell_Envelope_Assoc"/>
</dbReference>
<dbReference type="RefSeq" id="WP_002725488.1">
    <property type="nucleotide sequence ID" value="NZ_CAHP01000001.1"/>
</dbReference>
<gene>
    <name evidence="3" type="ORF">PHAMO_10201</name>
</gene>
<keyword evidence="1" id="KW-0812">Transmembrane</keyword>
<dbReference type="GO" id="GO:0043164">
    <property type="term" value="P:Gram-negative-bacterium-type cell wall biogenesis"/>
    <property type="evidence" value="ECO:0007669"/>
    <property type="project" value="TreeGrafter"/>
</dbReference>
<dbReference type="PANTHER" id="PTHR30336">
    <property type="entry name" value="INNER MEMBRANE PROTEIN, PROBABLE PERMEASE"/>
    <property type="match status" value="1"/>
</dbReference>
<dbReference type="GO" id="GO:0000270">
    <property type="term" value="P:peptidoglycan metabolic process"/>
    <property type="evidence" value="ECO:0007669"/>
    <property type="project" value="TreeGrafter"/>
</dbReference>
<feature type="transmembrane region" description="Helical" evidence="1">
    <location>
        <begin position="7"/>
        <end position="33"/>
    </location>
</feature>
<evidence type="ECO:0000256" key="1">
    <source>
        <dbReference type="SAM" id="Phobius"/>
    </source>
</evidence>
<name>H8FN38_MAGML</name>
<dbReference type="Pfam" id="PF02698">
    <property type="entry name" value="DUF218"/>
    <property type="match status" value="1"/>
</dbReference>
<evidence type="ECO:0000313" key="3">
    <source>
        <dbReference type="EMBL" id="CCG39776.1"/>
    </source>
</evidence>
<comment type="caution">
    <text evidence="3">The sequence shown here is derived from an EMBL/GenBank/DDBJ whole genome shotgun (WGS) entry which is preliminary data.</text>
</comment>
<evidence type="ECO:0000259" key="2">
    <source>
        <dbReference type="Pfam" id="PF02698"/>
    </source>
</evidence>
<dbReference type="Proteomes" id="UP000004169">
    <property type="component" value="Unassembled WGS sequence"/>
</dbReference>
<dbReference type="eggNOG" id="COG1434">
    <property type="taxonomic scope" value="Bacteria"/>
</dbReference>
<dbReference type="OrthoDB" id="9812311at2"/>
<proteinExistence type="predicted"/>
<keyword evidence="4" id="KW-1185">Reference proteome</keyword>
<dbReference type="GO" id="GO:0005886">
    <property type="term" value="C:plasma membrane"/>
    <property type="evidence" value="ECO:0007669"/>
    <property type="project" value="TreeGrafter"/>
</dbReference>
<keyword evidence="1" id="KW-1133">Transmembrane helix</keyword>
<feature type="domain" description="DUF218" evidence="2">
    <location>
        <begin position="48"/>
        <end position="172"/>
    </location>
</feature>
<dbReference type="PANTHER" id="PTHR30336:SF4">
    <property type="entry name" value="ENVELOPE BIOGENESIS FACTOR ELYC"/>
    <property type="match status" value="1"/>
</dbReference>
<protein>
    <recommendedName>
        <fullName evidence="2">DUF218 domain-containing protein</fullName>
    </recommendedName>
</protein>
<reference evidence="3 4" key="1">
    <citation type="journal article" date="2012" name="J. Bacteriol.">
        <title>Draft Genome Sequence of the Purple Photosynthetic Bacterium Phaeospirillum molischianum DSM120, a Particularly Versatile Bacterium.</title>
        <authorList>
            <person name="Duquesne K."/>
            <person name="Prima V."/>
            <person name="Ji B."/>
            <person name="Rouy Z."/>
            <person name="Medigue C."/>
            <person name="Talla E."/>
            <person name="Sturgis J.N."/>
        </authorList>
    </citation>
    <scope>NUCLEOTIDE SEQUENCE [LARGE SCALE GENOMIC DNA]</scope>
    <source>
        <strain evidence="4">DSM120</strain>
    </source>
</reference>